<evidence type="ECO:0000313" key="3">
    <source>
        <dbReference type="EMBL" id="ETR67277.1"/>
    </source>
</evidence>
<reference evidence="4" key="1">
    <citation type="submission" date="2012-11" db="EMBL/GenBank/DDBJ databases">
        <authorList>
            <person name="Lucero-Rivera Y.E."/>
            <person name="Tovar-Ramirez D."/>
        </authorList>
    </citation>
    <scope>NUCLEOTIDE SEQUENCE [LARGE SCALE GENOMIC DNA]</scope>
    <source>
        <strain evidence="4">Araruama</strain>
    </source>
</reference>
<dbReference type="InterPro" id="IPR003346">
    <property type="entry name" value="Transposase_20"/>
</dbReference>
<dbReference type="Pfam" id="PF01548">
    <property type="entry name" value="DEDD_Tnp_IS110"/>
    <property type="match status" value="1"/>
</dbReference>
<gene>
    <name evidence="3" type="ORF">OMM_05221</name>
</gene>
<evidence type="ECO:0000313" key="4">
    <source>
        <dbReference type="Proteomes" id="UP000189670"/>
    </source>
</evidence>
<proteinExistence type="predicted"/>
<dbReference type="AlphaFoldDB" id="A0A1V1NXG3"/>
<name>A0A1V1NXG3_9BACT</name>
<dbReference type="Proteomes" id="UP000189670">
    <property type="component" value="Unassembled WGS sequence"/>
</dbReference>
<dbReference type="GO" id="GO:0003677">
    <property type="term" value="F:DNA binding"/>
    <property type="evidence" value="ECO:0007669"/>
    <property type="project" value="InterPro"/>
</dbReference>
<dbReference type="EMBL" id="ATBP01001466">
    <property type="protein sequence ID" value="ETR67277.1"/>
    <property type="molecule type" value="Genomic_DNA"/>
</dbReference>
<organism evidence="3 4">
    <name type="scientific">Candidatus Magnetoglobus multicellularis str. Araruama</name>
    <dbReference type="NCBI Taxonomy" id="890399"/>
    <lineage>
        <taxon>Bacteria</taxon>
        <taxon>Pseudomonadati</taxon>
        <taxon>Thermodesulfobacteriota</taxon>
        <taxon>Desulfobacteria</taxon>
        <taxon>Desulfobacterales</taxon>
        <taxon>Desulfobacteraceae</taxon>
        <taxon>Candidatus Magnetoglobus</taxon>
    </lineage>
</organism>
<evidence type="ECO:0000259" key="1">
    <source>
        <dbReference type="Pfam" id="PF01548"/>
    </source>
</evidence>
<comment type="caution">
    <text evidence="3">The sequence shown here is derived from an EMBL/GenBank/DDBJ whole genome shotgun (WGS) entry which is preliminary data.</text>
</comment>
<accession>A0A1V1NXG3</accession>
<dbReference type="PANTHER" id="PTHR33055">
    <property type="entry name" value="TRANSPOSASE FOR INSERTION SEQUENCE ELEMENT IS1111A"/>
    <property type="match status" value="1"/>
</dbReference>
<dbReference type="GO" id="GO:0004803">
    <property type="term" value="F:transposase activity"/>
    <property type="evidence" value="ECO:0007669"/>
    <property type="project" value="InterPro"/>
</dbReference>
<feature type="domain" description="Transposase IS116/IS110/IS902 C-terminal" evidence="2">
    <location>
        <begin position="213"/>
        <end position="297"/>
    </location>
</feature>
<dbReference type="PANTHER" id="PTHR33055:SF15">
    <property type="entry name" value="TRANSPOSASE-RELATED"/>
    <property type="match status" value="1"/>
</dbReference>
<dbReference type="GO" id="GO:0006313">
    <property type="term" value="P:DNA transposition"/>
    <property type="evidence" value="ECO:0007669"/>
    <property type="project" value="InterPro"/>
</dbReference>
<feature type="domain" description="Transposase IS110-like N-terminal" evidence="1">
    <location>
        <begin position="5"/>
        <end position="146"/>
    </location>
</feature>
<dbReference type="NCBIfam" id="NF033542">
    <property type="entry name" value="transpos_IS110"/>
    <property type="match status" value="1"/>
</dbReference>
<sequence length="338" mass="39302">MKTYVGIDLHSNNNYIGVCDENDKRLYGKYHKNQLKEILNVLKTFKKSIQGIVVESTYNWYWIVDGLQENGYKVHLANPSAIKVYEGLKQTNDKTDSYWLAHLLRLGILPEGYIYPKDERPVRDLLRRRLLFVKQRTAQILSFQSMINRNRGQHMPGNSIKQLKENFAEDYFESPHLNFTAKRQIATIRFLGEQIDSIEKEVLSMAKLKDEFKILLTIPGVGNVLGLTIMFEVGDIGRFPKVGNYTSYCRCVESKRISNGKTKGKNNSKNGNRYLSWAYVEAANFSKRYCQKAQKFFQRKESKTNSILATKALSHKLARASYYMMRDKVPYDVDKLFR</sequence>
<protein>
    <submittedName>
        <fullName evidence="3">Transposase IS116/IS110/IS902 family protein</fullName>
    </submittedName>
</protein>
<dbReference type="Pfam" id="PF02371">
    <property type="entry name" value="Transposase_20"/>
    <property type="match status" value="1"/>
</dbReference>
<dbReference type="InterPro" id="IPR002525">
    <property type="entry name" value="Transp_IS110-like_N"/>
</dbReference>
<dbReference type="InterPro" id="IPR047650">
    <property type="entry name" value="Transpos_IS110"/>
</dbReference>
<evidence type="ECO:0000259" key="2">
    <source>
        <dbReference type="Pfam" id="PF02371"/>
    </source>
</evidence>